<gene>
    <name evidence="1" type="ORF">DL546_002598</name>
</gene>
<proteinExistence type="predicted"/>
<keyword evidence="2" id="KW-1185">Reference proteome</keyword>
<reference evidence="1 2" key="1">
    <citation type="submission" date="2018-08" db="EMBL/GenBank/DDBJ databases">
        <title>Draft genome of the lignicolous fungus Coniochaeta pulveracea.</title>
        <authorList>
            <person name="Borstlap C.J."/>
            <person name="De Witt R.N."/>
            <person name="Botha A."/>
            <person name="Volschenk H."/>
        </authorList>
    </citation>
    <scope>NUCLEOTIDE SEQUENCE [LARGE SCALE GENOMIC DNA]</scope>
    <source>
        <strain evidence="1 2">CAB683</strain>
    </source>
</reference>
<sequence>MMCIRVCFPCPGQVFHSYFRPFISLSSLVVIASTTRQSGSTQCLGYICLRDHIALDITLVLSFASGCLGRQSCDLFITVLALRRDVRKTC</sequence>
<protein>
    <submittedName>
        <fullName evidence="1">Uncharacterized protein</fullName>
    </submittedName>
</protein>
<accession>A0A420Y7U3</accession>
<name>A0A420Y7U3_9PEZI</name>
<comment type="caution">
    <text evidence="1">The sequence shown here is derived from an EMBL/GenBank/DDBJ whole genome shotgun (WGS) entry which is preliminary data.</text>
</comment>
<evidence type="ECO:0000313" key="2">
    <source>
        <dbReference type="Proteomes" id="UP000275385"/>
    </source>
</evidence>
<dbReference type="AlphaFoldDB" id="A0A420Y7U3"/>
<dbReference type="EMBL" id="QVQW01000036">
    <property type="protein sequence ID" value="RKU43942.1"/>
    <property type="molecule type" value="Genomic_DNA"/>
</dbReference>
<dbReference type="Proteomes" id="UP000275385">
    <property type="component" value="Unassembled WGS sequence"/>
</dbReference>
<evidence type="ECO:0000313" key="1">
    <source>
        <dbReference type="EMBL" id="RKU43942.1"/>
    </source>
</evidence>
<organism evidence="1 2">
    <name type="scientific">Coniochaeta pulveracea</name>
    <dbReference type="NCBI Taxonomy" id="177199"/>
    <lineage>
        <taxon>Eukaryota</taxon>
        <taxon>Fungi</taxon>
        <taxon>Dikarya</taxon>
        <taxon>Ascomycota</taxon>
        <taxon>Pezizomycotina</taxon>
        <taxon>Sordariomycetes</taxon>
        <taxon>Sordariomycetidae</taxon>
        <taxon>Coniochaetales</taxon>
        <taxon>Coniochaetaceae</taxon>
        <taxon>Coniochaeta</taxon>
    </lineage>
</organism>